<evidence type="ECO:0000256" key="4">
    <source>
        <dbReference type="SAM" id="MobiDB-lite"/>
    </source>
</evidence>
<keyword evidence="6" id="KW-1185">Reference proteome</keyword>
<feature type="repeat" description="ANK" evidence="3">
    <location>
        <begin position="142"/>
        <end position="174"/>
    </location>
</feature>
<dbReference type="Gene3D" id="1.25.40.20">
    <property type="entry name" value="Ankyrin repeat-containing domain"/>
    <property type="match status" value="2"/>
</dbReference>
<dbReference type="InterPro" id="IPR036770">
    <property type="entry name" value="Ankyrin_rpt-contain_sf"/>
</dbReference>
<organism evidence="5 6">
    <name type="scientific">Coleophoma crateriformis</name>
    <dbReference type="NCBI Taxonomy" id="565419"/>
    <lineage>
        <taxon>Eukaryota</taxon>
        <taxon>Fungi</taxon>
        <taxon>Dikarya</taxon>
        <taxon>Ascomycota</taxon>
        <taxon>Pezizomycotina</taxon>
        <taxon>Leotiomycetes</taxon>
        <taxon>Helotiales</taxon>
        <taxon>Dermateaceae</taxon>
        <taxon>Coleophoma</taxon>
    </lineage>
</organism>
<dbReference type="EMBL" id="PDLN01000021">
    <property type="protein sequence ID" value="RDW58420.1"/>
    <property type="molecule type" value="Genomic_DNA"/>
</dbReference>
<dbReference type="InterPro" id="IPR051637">
    <property type="entry name" value="Ank_repeat_dom-contain_49"/>
</dbReference>
<feature type="region of interest" description="Disordered" evidence="4">
    <location>
        <begin position="726"/>
        <end position="747"/>
    </location>
</feature>
<evidence type="ECO:0000313" key="6">
    <source>
        <dbReference type="Proteomes" id="UP000256328"/>
    </source>
</evidence>
<proteinExistence type="predicted"/>
<protein>
    <submittedName>
        <fullName evidence="5">Uncharacterized protein</fullName>
    </submittedName>
</protein>
<dbReference type="PROSITE" id="PS50297">
    <property type="entry name" value="ANK_REP_REGION"/>
    <property type="match status" value="1"/>
</dbReference>
<keyword evidence="1" id="KW-0677">Repeat</keyword>
<dbReference type="SMART" id="SM00248">
    <property type="entry name" value="ANK"/>
    <property type="match status" value="3"/>
</dbReference>
<dbReference type="OrthoDB" id="2157530at2759"/>
<gene>
    <name evidence="5" type="ORF">BP5796_12350</name>
</gene>
<reference evidence="5 6" key="1">
    <citation type="journal article" date="2018" name="IMA Fungus">
        <title>IMA Genome-F 9: Draft genome sequence of Annulohypoxylon stygium, Aspergillus mulundensis, Berkeleyomyces basicola (syn. Thielaviopsis basicola), Ceratocystis smalleyi, two Cercospora beticola strains, Coleophoma cylindrospora, Fusarium fracticaudum, Phialophora cf. hyalina, and Morchella septimelata.</title>
        <authorList>
            <person name="Wingfield B.D."/>
            <person name="Bills G.F."/>
            <person name="Dong Y."/>
            <person name="Huang W."/>
            <person name="Nel W.J."/>
            <person name="Swalarsk-Parry B.S."/>
            <person name="Vaghefi N."/>
            <person name="Wilken P.M."/>
            <person name="An Z."/>
            <person name="de Beer Z.W."/>
            <person name="De Vos L."/>
            <person name="Chen L."/>
            <person name="Duong T.A."/>
            <person name="Gao Y."/>
            <person name="Hammerbacher A."/>
            <person name="Kikkert J.R."/>
            <person name="Li Y."/>
            <person name="Li H."/>
            <person name="Li K."/>
            <person name="Li Q."/>
            <person name="Liu X."/>
            <person name="Ma X."/>
            <person name="Naidoo K."/>
            <person name="Pethybridge S.J."/>
            <person name="Sun J."/>
            <person name="Steenkamp E.T."/>
            <person name="van der Nest M.A."/>
            <person name="van Wyk S."/>
            <person name="Wingfield M.J."/>
            <person name="Xiong C."/>
            <person name="Yue Q."/>
            <person name="Zhang X."/>
        </authorList>
    </citation>
    <scope>NUCLEOTIDE SEQUENCE [LARGE SCALE GENOMIC DNA]</scope>
    <source>
        <strain evidence="5 6">BP5796</strain>
    </source>
</reference>
<evidence type="ECO:0000313" key="5">
    <source>
        <dbReference type="EMBL" id="RDW58420.1"/>
    </source>
</evidence>
<name>A0A3D8Q9S1_9HELO</name>
<dbReference type="PANTHER" id="PTHR24180">
    <property type="entry name" value="CYCLIN-DEPENDENT KINASE INHIBITOR 2C-RELATED"/>
    <property type="match status" value="1"/>
</dbReference>
<evidence type="ECO:0000256" key="3">
    <source>
        <dbReference type="PROSITE-ProRule" id="PRU00023"/>
    </source>
</evidence>
<keyword evidence="2 3" id="KW-0040">ANK repeat</keyword>
<dbReference type="PROSITE" id="PS50088">
    <property type="entry name" value="ANK_REPEAT"/>
    <property type="match status" value="1"/>
</dbReference>
<evidence type="ECO:0000256" key="1">
    <source>
        <dbReference type="ARBA" id="ARBA00022737"/>
    </source>
</evidence>
<dbReference type="SUPFAM" id="SSF48403">
    <property type="entry name" value="Ankyrin repeat"/>
    <property type="match status" value="2"/>
</dbReference>
<sequence>MQHPQPESDNSRGAEKFIVAAGEWLIALCSKKDTHNPARPLTALEQSKFDEFFVLHRRSPVFRQYHVEAWKPDYRLARALLDKDDTGLLFANEIDVLQVAIKAARIEPGLLGQSPKESCPELLPMVKSLIGHGASASCLDGDGNSALFYACILGYRELFSFLVASGANILTLHKRSPPSQLSDEKANVFSDGQACSDREEHGEVNLLQITLDALISPQRIVDMTWVGWPGGVDYDGPLWEHDFNSTWGGIIIHLLQEGLTYAKDDPGLVKILHIACYQGALNFVLRLLDFGIVTNVAGPRMIEGGQGRGSTFGTALHAAAAQWQLSVCTLVIARGENLRIRQPCIFNRSSNTGNLTPVEIAIASNQYAPGRTDALLNFLEALMEQAEELEDSDYQAMLAFGVREKLLDFTTRLLQRGVRPQAMIDIGNVEMARLLVSYGVVLDPAAIQKTAWDKYQLDLLRWCVGEYGPKLPSDPESWGKMTFRVLQSGNLYLEKLKYLVSEYPGPHIDAVLTAELRLADRNPKPASTSLLHMAALKDNVGAMYLLLEAGADPACPGLPFDVATTLRNGYQLRDIDQRLEVIRMLEFTGSESGTWSLPSYVELKSRWAGNISRERQTWDARVMDLVRSRQEVPHSQTQAPLPTRHNIKVTNNTIIYRPLSCKCSFRLLELLPSSSRTAPLAGRLVYSDITFQPNYESLSYVWGDTSLSSKFFLGEQAVAITPNLHSAAHTPSSQQRNPDTLGRCPLH</sequence>
<dbReference type="PANTHER" id="PTHR24180:SF45">
    <property type="entry name" value="POLY [ADP-RIBOSE] POLYMERASE TANKYRASE"/>
    <property type="match status" value="1"/>
</dbReference>
<dbReference type="Proteomes" id="UP000256328">
    <property type="component" value="Unassembled WGS sequence"/>
</dbReference>
<comment type="caution">
    <text evidence="5">The sequence shown here is derived from an EMBL/GenBank/DDBJ whole genome shotgun (WGS) entry which is preliminary data.</text>
</comment>
<dbReference type="InterPro" id="IPR002110">
    <property type="entry name" value="Ankyrin_rpt"/>
</dbReference>
<dbReference type="AlphaFoldDB" id="A0A3D8Q9S1"/>
<feature type="compositionally biased region" description="Polar residues" evidence="4">
    <location>
        <begin position="729"/>
        <end position="738"/>
    </location>
</feature>
<accession>A0A3D8Q9S1</accession>
<evidence type="ECO:0000256" key="2">
    <source>
        <dbReference type="ARBA" id="ARBA00023043"/>
    </source>
</evidence>
<dbReference type="Pfam" id="PF00023">
    <property type="entry name" value="Ank"/>
    <property type="match status" value="1"/>
</dbReference>